<dbReference type="PROSITE" id="PS51462">
    <property type="entry name" value="NUDIX"/>
    <property type="match status" value="1"/>
</dbReference>
<dbReference type="Gene3D" id="3.90.79.10">
    <property type="entry name" value="Nucleoside Triphosphate Pyrophosphohydrolase"/>
    <property type="match status" value="1"/>
</dbReference>
<keyword evidence="21" id="KW-1185">Reference proteome</keyword>
<dbReference type="FunFam" id="3.90.79.10:FF:000014">
    <property type="entry name" value="8-oxo-dGTP diphosphatase MutT"/>
    <property type="match status" value="1"/>
</dbReference>
<comment type="catalytic activity">
    <reaction evidence="11">
        <text>8-oxo-GTP + H2O = 8-oxo-GMP + diphosphate + H(+)</text>
        <dbReference type="Rhea" id="RHEA:67616"/>
        <dbReference type="ChEBI" id="CHEBI:15377"/>
        <dbReference type="ChEBI" id="CHEBI:15378"/>
        <dbReference type="ChEBI" id="CHEBI:33019"/>
        <dbReference type="ChEBI" id="CHEBI:143553"/>
        <dbReference type="ChEBI" id="CHEBI:145694"/>
    </reaction>
</comment>
<dbReference type="KEGG" id="slj:EGC82_02905"/>
<evidence type="ECO:0000256" key="15">
    <source>
        <dbReference type="ARBA" id="ARBA00041979"/>
    </source>
</evidence>
<evidence type="ECO:0000256" key="10">
    <source>
        <dbReference type="ARBA" id="ARBA00035861"/>
    </source>
</evidence>
<feature type="binding site" evidence="17">
    <location>
        <position position="24"/>
    </location>
    <ligand>
        <name>8-oxo-dGTP</name>
        <dbReference type="ChEBI" id="CHEBI:77896"/>
    </ligand>
</feature>
<dbReference type="PRINTS" id="PR01401">
    <property type="entry name" value="MUTATORMUTT"/>
</dbReference>
<dbReference type="EMBL" id="CP034015">
    <property type="protein sequence ID" value="AZG71797.1"/>
    <property type="molecule type" value="Genomic_DNA"/>
</dbReference>
<keyword evidence="6" id="KW-0227">DNA damage</keyword>
<evidence type="ECO:0000256" key="8">
    <source>
        <dbReference type="ARBA" id="ARBA00022842"/>
    </source>
</evidence>
<evidence type="ECO:0000256" key="5">
    <source>
        <dbReference type="ARBA" id="ARBA00022723"/>
    </source>
</evidence>
<dbReference type="GO" id="GO:0046872">
    <property type="term" value="F:metal ion binding"/>
    <property type="evidence" value="ECO:0007669"/>
    <property type="project" value="UniProtKB-KW"/>
</dbReference>
<gene>
    <name evidence="20" type="primary">mutT</name>
    <name evidence="20" type="ORF">EGC82_02905</name>
</gene>
<evidence type="ECO:0000256" key="14">
    <source>
        <dbReference type="ARBA" id="ARBA00041592"/>
    </source>
</evidence>
<keyword evidence="7" id="KW-0378">Hydrolase</keyword>
<reference evidence="21" key="1">
    <citation type="submission" date="2018-11" db="EMBL/GenBank/DDBJ databases">
        <title>Shewanella sp. M2.</title>
        <authorList>
            <person name="Hwang Y.J."/>
            <person name="Hwang C.Y."/>
        </authorList>
    </citation>
    <scope>NUCLEOTIDE SEQUENCE [LARGE SCALE GENOMIC DNA]</scope>
    <source>
        <strain evidence="21">LMG 19866</strain>
    </source>
</reference>
<organism evidence="20 21">
    <name type="scientific">Shewanella livingstonensis</name>
    <dbReference type="NCBI Taxonomy" id="150120"/>
    <lineage>
        <taxon>Bacteria</taxon>
        <taxon>Pseudomonadati</taxon>
        <taxon>Pseudomonadota</taxon>
        <taxon>Gammaproteobacteria</taxon>
        <taxon>Alteromonadales</taxon>
        <taxon>Shewanellaceae</taxon>
        <taxon>Shewanella</taxon>
    </lineage>
</organism>
<evidence type="ECO:0000256" key="7">
    <source>
        <dbReference type="ARBA" id="ARBA00022801"/>
    </source>
</evidence>
<dbReference type="Pfam" id="PF14815">
    <property type="entry name" value="NUDIX_4"/>
    <property type="match status" value="1"/>
</dbReference>
<evidence type="ECO:0000313" key="20">
    <source>
        <dbReference type="EMBL" id="AZG71797.1"/>
    </source>
</evidence>
<dbReference type="PANTHER" id="PTHR47707:SF1">
    <property type="entry name" value="NUDIX HYDROLASE FAMILY PROTEIN"/>
    <property type="match status" value="1"/>
</dbReference>
<evidence type="ECO:0000256" key="18">
    <source>
        <dbReference type="PIRSR" id="PIRSR603561-2"/>
    </source>
</evidence>
<dbReference type="GO" id="GO:0006260">
    <property type="term" value="P:DNA replication"/>
    <property type="evidence" value="ECO:0007669"/>
    <property type="project" value="UniProtKB-KW"/>
</dbReference>
<feature type="binding site" evidence="17">
    <location>
        <position position="120"/>
    </location>
    <ligand>
        <name>8-oxo-dGTP</name>
        <dbReference type="ChEBI" id="CHEBI:77896"/>
    </ligand>
</feature>
<comment type="cofactor">
    <cofactor evidence="1 18">
        <name>Mg(2+)</name>
        <dbReference type="ChEBI" id="CHEBI:18420"/>
    </cofactor>
</comment>
<feature type="binding site" evidence="17">
    <location>
        <position position="29"/>
    </location>
    <ligand>
        <name>8-oxo-dGTP</name>
        <dbReference type="ChEBI" id="CHEBI:77896"/>
    </ligand>
</feature>
<keyword evidence="8 18" id="KW-0460">Magnesium</keyword>
<accession>A0A3G8LQV9</accession>
<evidence type="ECO:0000256" key="17">
    <source>
        <dbReference type="PIRSR" id="PIRSR603561-1"/>
    </source>
</evidence>
<dbReference type="NCBIfam" id="TIGR00586">
    <property type="entry name" value="mutt"/>
    <property type="match status" value="1"/>
</dbReference>
<dbReference type="GO" id="GO:0035539">
    <property type="term" value="F:8-oxo-7,8-dihydrodeoxyguanosine triphosphate pyrophosphatase activity"/>
    <property type="evidence" value="ECO:0007669"/>
    <property type="project" value="UniProtKB-EC"/>
</dbReference>
<keyword evidence="4" id="KW-0235">DNA replication</keyword>
<dbReference type="PRINTS" id="PR00502">
    <property type="entry name" value="NUDIXFAMILY"/>
</dbReference>
<dbReference type="AlphaFoldDB" id="A0A3G8LQV9"/>
<feature type="binding site" evidence="18">
    <location>
        <position position="58"/>
    </location>
    <ligand>
        <name>Mg(2+)</name>
        <dbReference type="ChEBI" id="CHEBI:18420"/>
    </ligand>
</feature>
<proteinExistence type="inferred from homology"/>
<dbReference type="PANTHER" id="PTHR47707">
    <property type="entry name" value="8-OXO-DGTP DIPHOSPHATASE"/>
    <property type="match status" value="1"/>
</dbReference>
<evidence type="ECO:0000256" key="3">
    <source>
        <dbReference type="ARBA" id="ARBA00022457"/>
    </source>
</evidence>
<evidence type="ECO:0000256" key="12">
    <source>
        <dbReference type="ARBA" id="ARBA00038905"/>
    </source>
</evidence>
<evidence type="ECO:0000256" key="4">
    <source>
        <dbReference type="ARBA" id="ARBA00022705"/>
    </source>
</evidence>
<comment type="catalytic activity">
    <reaction evidence="10">
        <text>8-oxo-dGTP + H2O = 8-oxo-dGMP + diphosphate + H(+)</text>
        <dbReference type="Rhea" id="RHEA:31575"/>
        <dbReference type="ChEBI" id="CHEBI:15377"/>
        <dbReference type="ChEBI" id="CHEBI:15378"/>
        <dbReference type="ChEBI" id="CHEBI:33019"/>
        <dbReference type="ChEBI" id="CHEBI:63224"/>
        <dbReference type="ChEBI" id="CHEBI:77896"/>
        <dbReference type="EC" id="3.6.1.55"/>
    </reaction>
</comment>
<dbReference type="GO" id="GO:0044715">
    <property type="term" value="F:8-oxo-dGDP phosphatase activity"/>
    <property type="evidence" value="ECO:0007669"/>
    <property type="project" value="TreeGrafter"/>
</dbReference>
<comment type="similarity">
    <text evidence="2">Belongs to the Nudix hydrolase family.</text>
</comment>
<dbReference type="GO" id="GO:0006281">
    <property type="term" value="P:DNA repair"/>
    <property type="evidence" value="ECO:0007669"/>
    <property type="project" value="UniProtKB-KW"/>
</dbReference>
<keyword evidence="3" id="KW-0515">Mutator protein</keyword>
<dbReference type="InterPro" id="IPR029119">
    <property type="entry name" value="MutY_C"/>
</dbReference>
<dbReference type="PROSITE" id="PS00893">
    <property type="entry name" value="NUDIX_BOX"/>
    <property type="match status" value="1"/>
</dbReference>
<evidence type="ECO:0000256" key="1">
    <source>
        <dbReference type="ARBA" id="ARBA00001946"/>
    </source>
</evidence>
<dbReference type="RefSeq" id="WP_124729413.1">
    <property type="nucleotide sequence ID" value="NZ_CBCSKC010000019.1"/>
</dbReference>
<dbReference type="CDD" id="cd03425">
    <property type="entry name" value="NUDIX_MutT_NudA_like"/>
    <property type="match status" value="1"/>
</dbReference>
<dbReference type="InterPro" id="IPR047127">
    <property type="entry name" value="MutT-like"/>
</dbReference>
<dbReference type="InterPro" id="IPR020084">
    <property type="entry name" value="NUDIX_hydrolase_CS"/>
</dbReference>
<dbReference type="EC" id="3.6.1.55" evidence="12"/>
<dbReference type="InterPro" id="IPR003561">
    <property type="entry name" value="Mutator_MutT"/>
</dbReference>
<feature type="domain" description="Nudix hydrolase" evidence="19">
    <location>
        <begin position="3"/>
        <end position="129"/>
    </location>
</feature>
<evidence type="ECO:0000256" key="16">
    <source>
        <dbReference type="ARBA" id="ARBA00042798"/>
    </source>
</evidence>
<dbReference type="OrthoDB" id="9810648at2"/>
<evidence type="ECO:0000256" key="2">
    <source>
        <dbReference type="ARBA" id="ARBA00005582"/>
    </source>
</evidence>
<protein>
    <recommendedName>
        <fullName evidence="13">8-oxo-dGTP diphosphatase</fullName>
        <ecNumber evidence="12">3.6.1.55</ecNumber>
    </recommendedName>
    <alternativeName>
        <fullName evidence="16">7,8-dihydro-8-oxoguanine-triphosphatase</fullName>
    </alternativeName>
    <alternativeName>
        <fullName evidence="15">Mutator protein MutT</fullName>
    </alternativeName>
    <alternativeName>
        <fullName evidence="14">dGTP pyrophosphohydrolase</fullName>
    </alternativeName>
</protein>
<dbReference type="GO" id="GO:0008413">
    <property type="term" value="F:8-oxo-7,8-dihydroguanosine triphosphate pyrophosphatase activity"/>
    <property type="evidence" value="ECO:0007669"/>
    <property type="project" value="InterPro"/>
</dbReference>
<evidence type="ECO:0000256" key="6">
    <source>
        <dbReference type="ARBA" id="ARBA00022763"/>
    </source>
</evidence>
<dbReference type="InterPro" id="IPR000086">
    <property type="entry name" value="NUDIX_hydrolase_dom"/>
</dbReference>
<keyword evidence="5 18" id="KW-0479">Metal-binding</keyword>
<dbReference type="InterPro" id="IPR020476">
    <property type="entry name" value="Nudix_hydrolase"/>
</dbReference>
<evidence type="ECO:0000256" key="9">
    <source>
        <dbReference type="ARBA" id="ARBA00023204"/>
    </source>
</evidence>
<feature type="binding site" evidence="18">
    <location>
        <position position="38"/>
    </location>
    <ligand>
        <name>Mg(2+)</name>
        <dbReference type="ChEBI" id="CHEBI:18420"/>
    </ligand>
</feature>
<feature type="binding site" evidence="17">
    <location>
        <begin position="35"/>
        <end position="38"/>
    </location>
    <ligand>
        <name>8-oxo-dGTP</name>
        <dbReference type="ChEBI" id="CHEBI:77896"/>
    </ligand>
</feature>
<dbReference type="GO" id="GO:0044716">
    <property type="term" value="F:8-oxo-GDP phosphatase activity"/>
    <property type="evidence" value="ECO:0007669"/>
    <property type="project" value="TreeGrafter"/>
</dbReference>
<evidence type="ECO:0000256" key="11">
    <source>
        <dbReference type="ARBA" id="ARBA00036904"/>
    </source>
</evidence>
<evidence type="ECO:0000313" key="21">
    <source>
        <dbReference type="Proteomes" id="UP000278035"/>
    </source>
</evidence>
<sequence>MQKRVHVAVGVIINQHQQILLAKRHDHLHQGGKWEFPGGKVERNETVTAALIRELKEEVNLDVNSTTAFMDISHDYPDKHVLLDIHLVTDFNGHATGVEGQQIRWVELQSINEYEFPDANKPILDKLLTLSW</sequence>
<evidence type="ECO:0000259" key="19">
    <source>
        <dbReference type="PROSITE" id="PS51462"/>
    </source>
</evidence>
<dbReference type="Proteomes" id="UP000278035">
    <property type="component" value="Chromosome"/>
</dbReference>
<dbReference type="SUPFAM" id="SSF55811">
    <property type="entry name" value="Nudix"/>
    <property type="match status" value="1"/>
</dbReference>
<keyword evidence="9" id="KW-0234">DNA repair</keyword>
<evidence type="ECO:0000256" key="13">
    <source>
        <dbReference type="ARBA" id="ARBA00040794"/>
    </source>
</evidence>
<name>A0A3G8LQV9_9GAMM</name>
<dbReference type="InterPro" id="IPR015797">
    <property type="entry name" value="NUDIX_hydrolase-like_dom_sf"/>
</dbReference>